<evidence type="ECO:0000313" key="12">
    <source>
        <dbReference type="Proteomes" id="UP000010716"/>
    </source>
</evidence>
<evidence type="ECO:0000256" key="3">
    <source>
        <dbReference type="ARBA" id="ARBA00022679"/>
    </source>
</evidence>
<evidence type="ECO:0000256" key="7">
    <source>
        <dbReference type="ARBA" id="ARBA00022840"/>
    </source>
</evidence>
<accession>F5L2Z2</accession>
<comment type="similarity">
    <text evidence="9">Belongs to the MntA antitoxin family.</text>
</comment>
<sequence>MMSLDKNIEYRLQLIKPILQEKYNVRKIGVFGSFARGEQTGKSDIDILVEFSKPIGLDFVELKNFLEKTLGKKVDLVTVNALKPQLKEVILSEVIYQ</sequence>
<evidence type="ECO:0000256" key="9">
    <source>
        <dbReference type="ARBA" id="ARBA00038276"/>
    </source>
</evidence>
<evidence type="ECO:0000259" key="10">
    <source>
        <dbReference type="Pfam" id="PF01909"/>
    </source>
</evidence>
<dbReference type="InterPro" id="IPR052038">
    <property type="entry name" value="Type-VII_TA_antitoxin"/>
</dbReference>
<evidence type="ECO:0000256" key="1">
    <source>
        <dbReference type="ARBA" id="ARBA00001946"/>
    </source>
</evidence>
<protein>
    <submittedName>
        <fullName evidence="11">DNA polymerase beta domain protein region</fullName>
    </submittedName>
</protein>
<dbReference type="GO" id="GO:0005524">
    <property type="term" value="F:ATP binding"/>
    <property type="evidence" value="ECO:0007669"/>
    <property type="project" value="UniProtKB-KW"/>
</dbReference>
<dbReference type="Gene3D" id="3.30.460.10">
    <property type="entry name" value="Beta Polymerase, domain 2"/>
    <property type="match status" value="1"/>
</dbReference>
<name>F5L2Z2_CALTT</name>
<comment type="cofactor">
    <cofactor evidence="1">
        <name>Mg(2+)</name>
        <dbReference type="ChEBI" id="CHEBI:18420"/>
    </cofactor>
</comment>
<keyword evidence="7" id="KW-0067">ATP-binding</keyword>
<dbReference type="EMBL" id="AFCE01000007">
    <property type="protein sequence ID" value="EGL84289.1"/>
    <property type="molecule type" value="Genomic_DNA"/>
</dbReference>
<gene>
    <name evidence="11" type="ORF">CathTA2_0152</name>
</gene>
<dbReference type="SUPFAM" id="SSF81301">
    <property type="entry name" value="Nucleotidyltransferase"/>
    <property type="match status" value="1"/>
</dbReference>
<dbReference type="Pfam" id="PF01909">
    <property type="entry name" value="NTP_transf_2"/>
    <property type="match status" value="1"/>
</dbReference>
<organism evidence="11 12">
    <name type="scientific">Caldalkalibacillus thermarum (strain TA2.A1)</name>
    <dbReference type="NCBI Taxonomy" id="986075"/>
    <lineage>
        <taxon>Bacteria</taxon>
        <taxon>Bacillati</taxon>
        <taxon>Bacillota</taxon>
        <taxon>Bacilli</taxon>
        <taxon>Bacillales</taxon>
        <taxon>Bacillaceae</taxon>
        <taxon>Caldalkalibacillus</taxon>
    </lineage>
</organism>
<dbReference type="PANTHER" id="PTHR33571">
    <property type="entry name" value="SSL8005 PROTEIN"/>
    <property type="match status" value="1"/>
</dbReference>
<evidence type="ECO:0000256" key="8">
    <source>
        <dbReference type="ARBA" id="ARBA00022842"/>
    </source>
</evidence>
<dbReference type="PANTHER" id="PTHR33571:SF14">
    <property type="entry name" value="PROTEIN ADENYLYLTRANSFERASE MJ0435-RELATED"/>
    <property type="match status" value="1"/>
</dbReference>
<keyword evidence="3" id="KW-0808">Transferase</keyword>
<evidence type="ECO:0000313" key="11">
    <source>
        <dbReference type="EMBL" id="EGL84289.1"/>
    </source>
</evidence>
<dbReference type="Proteomes" id="UP000010716">
    <property type="component" value="Unassembled WGS sequence"/>
</dbReference>
<proteinExistence type="inferred from homology"/>
<dbReference type="InterPro" id="IPR002934">
    <property type="entry name" value="Polymerase_NTP_transf_dom"/>
</dbReference>
<keyword evidence="2" id="KW-1277">Toxin-antitoxin system</keyword>
<dbReference type="eggNOG" id="COG1669">
    <property type="taxonomic scope" value="Bacteria"/>
</dbReference>
<keyword evidence="4" id="KW-0548">Nucleotidyltransferase</keyword>
<evidence type="ECO:0000256" key="2">
    <source>
        <dbReference type="ARBA" id="ARBA00022649"/>
    </source>
</evidence>
<feature type="domain" description="Polymerase nucleotidyl transferase" evidence="10">
    <location>
        <begin position="14"/>
        <end position="96"/>
    </location>
</feature>
<dbReference type="InterPro" id="IPR043519">
    <property type="entry name" value="NT_sf"/>
</dbReference>
<evidence type="ECO:0000256" key="6">
    <source>
        <dbReference type="ARBA" id="ARBA00022741"/>
    </source>
</evidence>
<keyword evidence="8" id="KW-0460">Magnesium</keyword>
<keyword evidence="5" id="KW-0479">Metal-binding</keyword>
<reference evidence="11 12" key="1">
    <citation type="journal article" date="2011" name="J. Bacteriol.">
        <title>Draft genome sequence of the thermoalkaliphilic Caldalkalibacillus thermarum strain TA2.A1.</title>
        <authorList>
            <person name="Kalamorz F."/>
            <person name="Keis S."/>
            <person name="McMillan D.G."/>
            <person name="Olsson K."/>
            <person name="Stanton J.A."/>
            <person name="Stockwell P."/>
            <person name="Black M.A."/>
            <person name="Klingeman D.M."/>
            <person name="Land M.L."/>
            <person name="Han C.S."/>
            <person name="Martin S.L."/>
            <person name="Becher S.A."/>
            <person name="Peddie C.J."/>
            <person name="Morgan H.W."/>
            <person name="Matthies D."/>
            <person name="Preiss L."/>
            <person name="Meier T."/>
            <person name="Brown S.D."/>
            <person name="Cook G.M."/>
        </authorList>
    </citation>
    <scope>NUCLEOTIDE SEQUENCE [LARGE SCALE GENOMIC DNA]</scope>
    <source>
        <strain evidence="11 12">TA2.A1</strain>
    </source>
</reference>
<keyword evidence="6" id="KW-0547">Nucleotide-binding</keyword>
<evidence type="ECO:0000256" key="4">
    <source>
        <dbReference type="ARBA" id="ARBA00022695"/>
    </source>
</evidence>
<dbReference type="CDD" id="cd05403">
    <property type="entry name" value="NT_KNTase_like"/>
    <property type="match status" value="1"/>
</dbReference>
<dbReference type="GO" id="GO:0016779">
    <property type="term" value="F:nucleotidyltransferase activity"/>
    <property type="evidence" value="ECO:0007669"/>
    <property type="project" value="UniProtKB-KW"/>
</dbReference>
<dbReference type="GO" id="GO:0046872">
    <property type="term" value="F:metal ion binding"/>
    <property type="evidence" value="ECO:0007669"/>
    <property type="project" value="UniProtKB-KW"/>
</dbReference>
<dbReference type="AlphaFoldDB" id="F5L2Z2"/>
<evidence type="ECO:0000256" key="5">
    <source>
        <dbReference type="ARBA" id="ARBA00022723"/>
    </source>
</evidence>
<comment type="caution">
    <text evidence="11">The sequence shown here is derived from an EMBL/GenBank/DDBJ whole genome shotgun (WGS) entry which is preliminary data.</text>
</comment>